<reference evidence="3" key="1">
    <citation type="submission" date="2021-02" db="EMBL/GenBank/DDBJ databases">
        <authorList>
            <person name="Dougan E. K."/>
            <person name="Rhodes N."/>
            <person name="Thang M."/>
            <person name="Chan C."/>
        </authorList>
    </citation>
    <scope>NUCLEOTIDE SEQUENCE</scope>
</reference>
<dbReference type="Gene3D" id="3.30.70.270">
    <property type="match status" value="1"/>
</dbReference>
<feature type="non-terminal residue" evidence="3">
    <location>
        <position position="1"/>
    </location>
</feature>
<evidence type="ECO:0000256" key="1">
    <source>
        <dbReference type="SAM" id="MobiDB-lite"/>
    </source>
</evidence>
<feature type="compositionally biased region" description="Pro residues" evidence="1">
    <location>
        <begin position="525"/>
        <end position="534"/>
    </location>
</feature>
<evidence type="ECO:0000259" key="2">
    <source>
        <dbReference type="Pfam" id="PF00078"/>
    </source>
</evidence>
<sequence>VQSLDKKQEDLSKAQGDMATQLNNMEAEVRELKTRSRSVSPAPPPPDQSPRSTTASTLGGKPVVDDFQIVIGRWNDAKRGDIEAEIRISGVTYRDKQGVLYGTGHSSTPRLSSLTLTGEGNFGSEGNKSFTGRMGMTLRALRPKHRCGRWATPCLPLEQAASDPSFEFTQETFAQFSYRLPTLRYKDPPQVLELIRQRKLATDPQARQKLCEDISEARRLAQKKHKLDLLEAARQGDRGAIGHLRRSSLQSHSDGSLIERLGGDDAAYDAFKAFYAKKYQLGASDTPVSPAQCEALESKHSKAPFLPISQEEVAEALVKAIWRYLFDTEASAEDLQRGVLQGTSFSADLFSRVLDYFCAGLLERWRASQHPAFLKFQLPHALLFADDILLFAATEKEMQSKLHALQLTLESIGLKLNLAKCSVLDNEDGTTPGVWGRNSCTPLQGVSHLLYLGVPLSSKATPLGQLGVSLAKLSSAFFGLRRLFDHPDTPVHEKLFFSEHLALAPAMNDQAENPTTQVRLRTSPQAPPSPPPLPGNVEHGYAMWGFLDQQILMQVFTVLLTLLVVAVVRHITAWWNGPEKPKVAPKGVDTPSAEVTDGPKKATEETPKDDKQGSPDAPAKPDKSTVVDDSGPPKTTGAPTNPPPQTQTGPGTNAGGTDKKPDGPGASDSKAKAAGADPAPAPAVTPQALMQEIQAVHKLLKSGADGGTSQEMKKEMDNLRKDVTTIMKFLSSSDKDLKDLSGRISAMETVLGAVNARVCTLSSNLDIHAKATESYLKEALKSISVVGGAAKTFHADTQVLIGAKHDNLEQGIKSCINKVTNCDYESHTSLSKTLSDLSKQTYDMGQELLAALHFVQGEQGTMKDNLWQIANVLGDTVEQVRIIRDYCERPVPVNVQAAGPTTGMPPPPAYEPSIHGARQQLHLQTAIPLARGSGSTAAPQTAPQVNIDMGDGRTINIPVHR</sequence>
<dbReference type="InterPro" id="IPR043128">
    <property type="entry name" value="Rev_trsase/Diguanyl_cyclase"/>
</dbReference>
<dbReference type="InterPro" id="IPR000477">
    <property type="entry name" value="RT_dom"/>
</dbReference>
<feature type="region of interest" description="Disordered" evidence="1">
    <location>
        <begin position="508"/>
        <end position="535"/>
    </location>
</feature>
<proteinExistence type="predicted"/>
<gene>
    <name evidence="3" type="primary">Ken-052</name>
    <name evidence="3" type="ORF">SNEC2469_LOCUS12170</name>
</gene>
<accession>A0A812RJG4</accession>
<comment type="caution">
    <text evidence="3">The sequence shown here is derived from an EMBL/GenBank/DDBJ whole genome shotgun (WGS) entry which is preliminary data.</text>
</comment>
<dbReference type="Pfam" id="PF00078">
    <property type="entry name" value="RVT_1"/>
    <property type="match status" value="1"/>
</dbReference>
<dbReference type="AlphaFoldDB" id="A0A812RJG4"/>
<feature type="compositionally biased region" description="Polar residues" evidence="1">
    <location>
        <begin position="933"/>
        <end position="944"/>
    </location>
</feature>
<feature type="region of interest" description="Disordered" evidence="1">
    <location>
        <begin position="932"/>
        <end position="961"/>
    </location>
</feature>
<name>A0A812RJG4_9DINO</name>
<organism evidence="3 4">
    <name type="scientific">Symbiodinium necroappetens</name>
    <dbReference type="NCBI Taxonomy" id="1628268"/>
    <lineage>
        <taxon>Eukaryota</taxon>
        <taxon>Sar</taxon>
        <taxon>Alveolata</taxon>
        <taxon>Dinophyceae</taxon>
        <taxon>Suessiales</taxon>
        <taxon>Symbiodiniaceae</taxon>
        <taxon>Symbiodinium</taxon>
    </lineage>
</organism>
<keyword evidence="4" id="KW-1185">Reference proteome</keyword>
<dbReference type="EMBL" id="CAJNJA010019301">
    <property type="protein sequence ID" value="CAE7442858.1"/>
    <property type="molecule type" value="Genomic_DNA"/>
</dbReference>
<dbReference type="Proteomes" id="UP000601435">
    <property type="component" value="Unassembled WGS sequence"/>
</dbReference>
<feature type="compositionally biased region" description="Low complexity" evidence="1">
    <location>
        <begin position="664"/>
        <end position="678"/>
    </location>
</feature>
<evidence type="ECO:0000313" key="4">
    <source>
        <dbReference type="Proteomes" id="UP000601435"/>
    </source>
</evidence>
<feature type="compositionally biased region" description="Polar residues" evidence="1">
    <location>
        <begin position="510"/>
        <end position="523"/>
    </location>
</feature>
<evidence type="ECO:0000313" key="3">
    <source>
        <dbReference type="EMBL" id="CAE7442858.1"/>
    </source>
</evidence>
<feature type="region of interest" description="Disordered" evidence="1">
    <location>
        <begin position="1"/>
        <end position="60"/>
    </location>
</feature>
<feature type="compositionally biased region" description="Basic and acidic residues" evidence="1">
    <location>
        <begin position="1"/>
        <end position="12"/>
    </location>
</feature>
<dbReference type="InterPro" id="IPR043502">
    <property type="entry name" value="DNA/RNA_pol_sf"/>
</dbReference>
<protein>
    <submittedName>
        <fullName evidence="3">Ken-052 protein</fullName>
    </submittedName>
</protein>
<dbReference type="SUPFAM" id="SSF56672">
    <property type="entry name" value="DNA/RNA polymerases"/>
    <property type="match status" value="1"/>
</dbReference>
<feature type="domain" description="Reverse transcriptase" evidence="2">
    <location>
        <begin position="331"/>
        <end position="454"/>
    </location>
</feature>
<feature type="region of interest" description="Disordered" evidence="1">
    <location>
        <begin position="577"/>
        <end position="682"/>
    </location>
</feature>
<feature type="compositionally biased region" description="Basic and acidic residues" evidence="1">
    <location>
        <begin position="597"/>
        <end position="626"/>
    </location>
</feature>